<proteinExistence type="inferred from homology"/>
<comment type="pathway">
    <text evidence="4 9">Aromatic compound metabolism; phenylacetate degradation.</text>
</comment>
<sequence>MIFNPTYECMERSDMEALQLFHLKETVRRAYEKVPHFKMAFDEAGVKPEDLKTLADLKNFPFARKKDLRENYPYGMLAVPMDDIVRIHASSGTTGKPTVVAYTKHDLEMWSEAMARLIAAAGGTKGDIAQISFGYGLFTGALGLHYGLEKLGAAVIPISAGNTEKQIMLMQDLWSTLLISTPSYALYMAEVMEEMGVTKDDIHLRVGLFGGEGSTDGMMAKIEEKLGILATENYGLSEIIGPGVSGNCYVKEGLHINEDLFYAEIIDPETGEVLPVGETGELVLTTLQKEGLPMIRYRTGDLTRLYDDPCPCGRKTRRMERVKGRSDDMLIIKGVNVFPSQIEEVLMGIPAIGPHYQLVLTTKNYTDQLEVQVELTDDSLLDDFQKLENLSRSVQHKLHTVLGLTCQVRLMEPKTLARTAGKAKRVVDNRVK</sequence>
<dbReference type="InterPro" id="IPR028154">
    <property type="entry name" value="AMP-dep_Lig_C"/>
</dbReference>
<dbReference type="GO" id="GO:0047475">
    <property type="term" value="F:phenylacetate-CoA ligase activity"/>
    <property type="evidence" value="ECO:0007669"/>
    <property type="project" value="UniProtKB-EC"/>
</dbReference>
<comment type="similarity">
    <text evidence="5 9">Belongs to the phenylacetyl-CoA ligase family.</text>
</comment>
<comment type="caution">
    <text evidence="12">The sequence shown here is derived from an EMBL/GenBank/DDBJ whole genome shotgun (WGS) entry which is preliminary data.</text>
</comment>
<evidence type="ECO:0000256" key="3">
    <source>
        <dbReference type="ARBA" id="ARBA00022741"/>
    </source>
</evidence>
<keyword evidence="13" id="KW-1185">Reference proteome</keyword>
<dbReference type="InterPro" id="IPR042099">
    <property type="entry name" value="ANL_N_sf"/>
</dbReference>
<reference evidence="12" key="1">
    <citation type="submission" date="2020-08" db="EMBL/GenBank/DDBJ databases">
        <title>Genome public.</title>
        <authorList>
            <person name="Liu C."/>
            <person name="Sun Q."/>
        </authorList>
    </citation>
    <scope>NUCLEOTIDE SEQUENCE</scope>
    <source>
        <strain evidence="12">NSJ-53</strain>
    </source>
</reference>
<gene>
    <name evidence="12" type="ORF">H8696_01845</name>
</gene>
<evidence type="ECO:0000256" key="9">
    <source>
        <dbReference type="PIRNR" id="PIRNR006444"/>
    </source>
</evidence>
<comment type="subunit">
    <text evidence="1">Monomer.</text>
</comment>
<dbReference type="RefSeq" id="WP_249314563.1">
    <property type="nucleotide sequence ID" value="NZ_JACRSR010000001.1"/>
</dbReference>
<accession>A0A926D1D6</accession>
<dbReference type="CDD" id="cd05913">
    <property type="entry name" value="PaaK"/>
    <property type="match status" value="1"/>
</dbReference>
<dbReference type="Gene3D" id="3.40.50.12780">
    <property type="entry name" value="N-terminal domain of ligase-like"/>
    <property type="match status" value="1"/>
</dbReference>
<dbReference type="FunFam" id="3.40.50.12780:FF:000016">
    <property type="entry name" value="Phenylacetate-coenzyme A ligase"/>
    <property type="match status" value="1"/>
</dbReference>
<organism evidence="12 13">
    <name type="scientific">Gehongia tenuis</name>
    <dbReference type="NCBI Taxonomy" id="2763655"/>
    <lineage>
        <taxon>Bacteria</taxon>
        <taxon>Bacillati</taxon>
        <taxon>Bacillota</taxon>
        <taxon>Clostridia</taxon>
        <taxon>Christensenellales</taxon>
        <taxon>Christensenellaceae</taxon>
        <taxon>Gehongia</taxon>
    </lineage>
</organism>
<keyword evidence="3 9" id="KW-0547">Nucleotide-binding</keyword>
<dbReference type="Gene3D" id="3.30.300.30">
    <property type="match status" value="1"/>
</dbReference>
<dbReference type="Proteomes" id="UP000623172">
    <property type="component" value="Unassembled WGS sequence"/>
</dbReference>
<dbReference type="AlphaFoldDB" id="A0A926D1D6"/>
<comment type="catalytic activity">
    <reaction evidence="9">
        <text>2-phenylacetate + ATP + CoA = phenylacetyl-CoA + AMP + diphosphate</text>
        <dbReference type="Rhea" id="RHEA:20956"/>
        <dbReference type="ChEBI" id="CHEBI:18401"/>
        <dbReference type="ChEBI" id="CHEBI:30616"/>
        <dbReference type="ChEBI" id="CHEBI:33019"/>
        <dbReference type="ChEBI" id="CHEBI:57287"/>
        <dbReference type="ChEBI" id="CHEBI:57390"/>
        <dbReference type="ChEBI" id="CHEBI:456215"/>
        <dbReference type="EC" id="6.2.1.30"/>
    </reaction>
</comment>
<evidence type="ECO:0000313" key="13">
    <source>
        <dbReference type="Proteomes" id="UP000623172"/>
    </source>
</evidence>
<dbReference type="InterPro" id="IPR051414">
    <property type="entry name" value="Adenylate-forming_Reductase"/>
</dbReference>
<name>A0A926D1D6_9FIRM</name>
<dbReference type="GO" id="GO:0000166">
    <property type="term" value="F:nucleotide binding"/>
    <property type="evidence" value="ECO:0007669"/>
    <property type="project" value="UniProtKB-KW"/>
</dbReference>
<evidence type="ECO:0000256" key="4">
    <source>
        <dbReference type="ARBA" id="ARBA00060591"/>
    </source>
</evidence>
<evidence type="ECO:0000256" key="7">
    <source>
        <dbReference type="ARBA" id="ARBA00068695"/>
    </source>
</evidence>
<dbReference type="PIRSF" id="PIRSF006444">
    <property type="entry name" value="PaaK"/>
    <property type="match status" value="1"/>
</dbReference>
<comment type="function">
    <text evidence="9">Catalyzes the activation of phenylacetic acid (PA) to phenylacetyl-CoA (PA-CoA).</text>
</comment>
<dbReference type="InterPro" id="IPR045851">
    <property type="entry name" value="AMP-bd_C_sf"/>
</dbReference>
<evidence type="ECO:0000259" key="10">
    <source>
        <dbReference type="Pfam" id="PF00501"/>
    </source>
</evidence>
<dbReference type="SUPFAM" id="SSF56801">
    <property type="entry name" value="Acetyl-CoA synthetase-like"/>
    <property type="match status" value="1"/>
</dbReference>
<dbReference type="PANTHER" id="PTHR43439:SF1">
    <property type="entry name" value="PHENYLACETATE-COENZYME A LIGASE"/>
    <property type="match status" value="1"/>
</dbReference>
<evidence type="ECO:0000259" key="11">
    <source>
        <dbReference type="Pfam" id="PF14535"/>
    </source>
</evidence>
<dbReference type="PANTHER" id="PTHR43439">
    <property type="entry name" value="PHENYLACETATE-COENZYME A LIGASE"/>
    <property type="match status" value="1"/>
</dbReference>
<evidence type="ECO:0000256" key="2">
    <source>
        <dbReference type="ARBA" id="ARBA00022598"/>
    </source>
</evidence>
<dbReference type="InterPro" id="IPR000873">
    <property type="entry name" value="AMP-dep_synth/lig_dom"/>
</dbReference>
<feature type="domain" description="AMP-dependent ligase C-terminal" evidence="11">
    <location>
        <begin position="334"/>
        <end position="430"/>
    </location>
</feature>
<protein>
    <recommendedName>
        <fullName evidence="7 9">Phenylacetate-coenzyme A ligase</fullName>
        <ecNumber evidence="6 9">6.2.1.30</ecNumber>
    </recommendedName>
    <alternativeName>
        <fullName evidence="8 9">Phenylacetyl-CoA ligase</fullName>
    </alternativeName>
</protein>
<dbReference type="EC" id="6.2.1.30" evidence="6 9"/>
<dbReference type="InterPro" id="IPR011880">
    <property type="entry name" value="PA_CoA_ligase"/>
</dbReference>
<keyword evidence="2 9" id="KW-0436">Ligase</keyword>
<evidence type="ECO:0000256" key="5">
    <source>
        <dbReference type="ARBA" id="ARBA00061566"/>
    </source>
</evidence>
<dbReference type="Pfam" id="PF14535">
    <property type="entry name" value="AMP-binding_C_2"/>
    <property type="match status" value="1"/>
</dbReference>
<dbReference type="Pfam" id="PF00501">
    <property type="entry name" value="AMP-binding"/>
    <property type="match status" value="1"/>
</dbReference>
<evidence type="ECO:0000313" key="12">
    <source>
        <dbReference type="EMBL" id="MBC8530590.1"/>
    </source>
</evidence>
<feature type="domain" description="AMP-dependent synthetase/ligase" evidence="10">
    <location>
        <begin position="47"/>
        <end position="284"/>
    </location>
</feature>
<evidence type="ECO:0000256" key="1">
    <source>
        <dbReference type="ARBA" id="ARBA00011245"/>
    </source>
</evidence>
<evidence type="ECO:0000256" key="6">
    <source>
        <dbReference type="ARBA" id="ARBA00066629"/>
    </source>
</evidence>
<dbReference type="EMBL" id="JACRSR010000001">
    <property type="protein sequence ID" value="MBC8530590.1"/>
    <property type="molecule type" value="Genomic_DNA"/>
</dbReference>
<evidence type="ECO:0000256" key="8">
    <source>
        <dbReference type="ARBA" id="ARBA00075111"/>
    </source>
</evidence>
<dbReference type="GO" id="GO:0010124">
    <property type="term" value="P:phenylacetate catabolic process"/>
    <property type="evidence" value="ECO:0007669"/>
    <property type="project" value="UniProtKB-UniRule"/>
</dbReference>